<evidence type="ECO:0000313" key="3">
    <source>
        <dbReference type="Proteomes" id="UP000005436"/>
    </source>
</evidence>
<keyword evidence="1" id="KW-1133">Transmembrane helix</keyword>
<organism evidence="2 3">
    <name type="scientific">Tannerella forsythia (strain ATCC 43037 / JCM 10827 / CCUG 21028 A / KCTC 5666 / FDC 338)</name>
    <name type="common">Bacteroides forsythus</name>
    <dbReference type="NCBI Taxonomy" id="203275"/>
    <lineage>
        <taxon>Bacteria</taxon>
        <taxon>Pseudomonadati</taxon>
        <taxon>Bacteroidota</taxon>
        <taxon>Bacteroidia</taxon>
        <taxon>Bacteroidales</taxon>
        <taxon>Tannerellaceae</taxon>
        <taxon>Tannerella</taxon>
    </lineage>
</organism>
<dbReference type="HOGENOM" id="CLU_3223132_0_0_10"/>
<reference evidence="3" key="1">
    <citation type="submission" date="2011-12" db="EMBL/GenBank/DDBJ databases">
        <title>Complete sequence of Tannerella forsythia ATCC 43037.</title>
        <authorList>
            <person name="Dewhirst F."/>
            <person name="Tanner A."/>
            <person name="Izard J."/>
            <person name="Brinkac L."/>
            <person name="Durkin A.S."/>
            <person name="Hostetler J."/>
            <person name="Shetty J."/>
            <person name="Torralba M."/>
            <person name="Gill S."/>
            <person name="Nelson K."/>
        </authorList>
    </citation>
    <scope>NUCLEOTIDE SEQUENCE [LARGE SCALE GENOMIC DNA]</scope>
    <source>
        <strain evidence="3">ATCC 43037 / JCM 10827 / CCUG 33226 / KCTC 5666 / FDC 338</strain>
    </source>
</reference>
<dbReference type="Proteomes" id="UP000005436">
    <property type="component" value="Chromosome"/>
</dbReference>
<accession>G8UNK5</accession>
<protein>
    <submittedName>
        <fullName evidence="2">Uncharacterized protein</fullName>
    </submittedName>
</protein>
<dbReference type="EMBL" id="CP003191">
    <property type="protein sequence ID" value="AEW21857.1"/>
    <property type="molecule type" value="Genomic_DNA"/>
</dbReference>
<keyword evidence="3" id="KW-1185">Reference proteome</keyword>
<keyword evidence="1" id="KW-0812">Transmembrane</keyword>
<name>G8UNK5_TANFA</name>
<keyword evidence="1" id="KW-0472">Membrane</keyword>
<dbReference type="AlphaFoldDB" id="G8UNK5"/>
<gene>
    <name evidence="2" type="ordered locus">BFO_1776</name>
</gene>
<evidence type="ECO:0000313" key="2">
    <source>
        <dbReference type="EMBL" id="AEW21857.1"/>
    </source>
</evidence>
<sequence>MPIVHTSIQQYIKKLFLIILLFRVKLGFFIGTKVLHLPAKKIFL</sequence>
<feature type="transmembrane region" description="Helical" evidence="1">
    <location>
        <begin position="15"/>
        <end position="35"/>
    </location>
</feature>
<dbReference type="KEGG" id="tfo:BFO_1776"/>
<evidence type="ECO:0000256" key="1">
    <source>
        <dbReference type="SAM" id="Phobius"/>
    </source>
</evidence>
<proteinExistence type="predicted"/>